<organism evidence="2 3">
    <name type="scientific">Micromonospora aurantiaca</name>
    <name type="common">nom. illeg.</name>
    <dbReference type="NCBI Taxonomy" id="47850"/>
    <lineage>
        <taxon>Bacteria</taxon>
        <taxon>Bacillati</taxon>
        <taxon>Actinomycetota</taxon>
        <taxon>Actinomycetes</taxon>
        <taxon>Micromonosporales</taxon>
        <taxon>Micromonosporaceae</taxon>
        <taxon>Micromonospora</taxon>
    </lineage>
</organism>
<dbReference type="RefSeq" id="WP_114919238.1">
    <property type="nucleotide sequence ID" value="NZ_CP031263.1"/>
</dbReference>
<evidence type="ECO:0000313" key="2">
    <source>
        <dbReference type="EMBL" id="AXH90048.1"/>
    </source>
</evidence>
<reference evidence="2 3" key="2">
    <citation type="submission" date="2018-08" db="EMBL/GenBank/DDBJ databases">
        <title>Streptomyces kandeliansis sp. nov., an endophytic bacterium isolated from mangrove plant.</title>
        <authorList>
            <person name="Wang R."/>
        </authorList>
    </citation>
    <scope>NUCLEOTIDE SEQUENCE [LARGE SCALE GENOMIC DNA]</scope>
    <source>
        <strain evidence="3">H14(2018)</strain>
    </source>
</reference>
<protein>
    <submittedName>
        <fullName evidence="2">Uncharacterized protein</fullName>
    </submittedName>
</protein>
<proteinExistence type="predicted"/>
<evidence type="ECO:0000313" key="3">
    <source>
        <dbReference type="Proteomes" id="UP000253958"/>
    </source>
</evidence>
<reference evidence="2 3" key="1">
    <citation type="submission" date="2018-07" db="EMBL/GenBank/DDBJ databases">
        <authorList>
            <person name="Ye Y."/>
        </authorList>
    </citation>
    <scope>NUCLEOTIDE SEQUENCE [LARGE SCALE GENOMIC DNA]</scope>
    <source>
        <strain evidence="3">H14(2018)</strain>
    </source>
</reference>
<keyword evidence="1" id="KW-1133">Transmembrane helix</keyword>
<dbReference type="EMBL" id="CP031263">
    <property type="protein sequence ID" value="AXH90048.1"/>
    <property type="molecule type" value="Genomic_DNA"/>
</dbReference>
<gene>
    <name evidence="2" type="ORF">DVH21_08975</name>
</gene>
<sequence length="248" mass="26309">MTYRQIFDEAIGDAPPTTVDVDALVAREGRRRRRTVGAYASATAVLALALGVGVVVQPGASGGPAPTHSAASAAARTEPERLRAAMLAAFHREAPDLRWVQGASTGDRETWDGPVTDEPPWSVQRLQWESATGWLAVGVAARGEVRSYLNINVGRVRPGHTSGPDRCRPGEVTCRSFTGPGGELVVAHDAEGRNVAGPVTKRTVLRTVTVKRADGAFVSVQTVSSTDRHLMTVEEMAAVALDPEIRLG</sequence>
<keyword evidence="1" id="KW-0812">Transmembrane</keyword>
<keyword evidence="1" id="KW-0472">Membrane</keyword>
<evidence type="ECO:0000256" key="1">
    <source>
        <dbReference type="SAM" id="Phobius"/>
    </source>
</evidence>
<feature type="transmembrane region" description="Helical" evidence="1">
    <location>
        <begin position="36"/>
        <end position="56"/>
    </location>
</feature>
<name>A0A6N3JVZ6_9ACTN</name>
<dbReference type="Proteomes" id="UP000253958">
    <property type="component" value="Chromosome"/>
</dbReference>
<accession>A0A6N3JVZ6</accession>
<dbReference type="AlphaFoldDB" id="A0A6N3JVZ6"/>